<feature type="transmembrane region" description="Helical" evidence="2">
    <location>
        <begin position="95"/>
        <end position="115"/>
    </location>
</feature>
<feature type="transmembrane region" description="Helical" evidence="2">
    <location>
        <begin position="218"/>
        <end position="242"/>
    </location>
</feature>
<reference evidence="3" key="1">
    <citation type="submission" date="2014-11" db="EMBL/GenBank/DDBJ databases">
        <authorList>
            <person name="Otto D Thomas"/>
            <person name="Naeem Raeece"/>
        </authorList>
    </citation>
    <scope>NUCLEOTIDE SEQUENCE</scope>
</reference>
<feature type="region of interest" description="Disordered" evidence="1">
    <location>
        <begin position="182"/>
        <end position="204"/>
    </location>
</feature>
<sequence>MSEVLQSALSRVELWLLTVDNTPFWDLLERLYNQSLECGTIFFCSLIPKIGETVLTAFEILCFVFRWLWPYLQPITVWLVKQLKAASAEWMKWPLHQQILSVVCLLAVLFVFFLFRKGIIGRAWRALKRWAQKWLLYIIVTVAFVIVAVFHTEVLTNEYAQFAFHCAIPVVWSGRTILGTKGNRSSSNVELSEAEQRSEQRQQREQAKITHRNVRAWLTFWVVSVFFDIILSIPFIGGYVPFFGRVGWHRLLLSLRTYANVLLFVAILRGDSSFLEGVFVRVSSVPSRLLGQLDLRHNSSRHTETHHMETPTAEVRNAQTQSKNLLHRLLPFMPPWLARIFSPTWVPSLLATLWGSVELVMMLFFFFFFPGVTPLGCVVVGLVYPFYRATAALHSPSHSAFALECIKWLHYATVHAVTSALWDCLLGDRFKGARLVSLVVLQMPFLLSFLMEDMGAYHGRCGTSVWIFDVLTNQQDASKSLSEFISLLKAAAERTGGGSSRLRRASLPDHVTSPSAPGILGAGSSIAAENSKLRRRSAPETSSLSLSVPHASSALGVSHSQSKPSLNLSSKDQGEVKGEPNADGGGEENREKQETTVSPEEGSGETGGASSSSSSSSTGGGVTFQQQSEKDQKPEPESPMPPEGWTSVERETEGGGESEAGGEREGSISPTRSRSNNSKKGKKSPRRSDRLKKK</sequence>
<dbReference type="VEuPathDB" id="CryptoDB:Cvel_21949"/>
<keyword evidence="2" id="KW-0812">Transmembrane</keyword>
<feature type="region of interest" description="Disordered" evidence="1">
    <location>
        <begin position="498"/>
        <end position="694"/>
    </location>
</feature>
<dbReference type="AlphaFoldDB" id="A0A0G4GI67"/>
<feature type="transmembrane region" description="Helical" evidence="2">
    <location>
        <begin position="336"/>
        <end position="357"/>
    </location>
</feature>
<organism evidence="3">
    <name type="scientific">Chromera velia CCMP2878</name>
    <dbReference type="NCBI Taxonomy" id="1169474"/>
    <lineage>
        <taxon>Eukaryota</taxon>
        <taxon>Sar</taxon>
        <taxon>Alveolata</taxon>
        <taxon>Colpodellida</taxon>
        <taxon>Chromeraceae</taxon>
        <taxon>Chromera</taxon>
    </lineage>
</organism>
<feature type="transmembrane region" description="Helical" evidence="2">
    <location>
        <begin position="363"/>
        <end position="387"/>
    </location>
</feature>
<accession>A0A0G4GI67</accession>
<dbReference type="EMBL" id="CDMZ01001223">
    <property type="protein sequence ID" value="CEM29275.1"/>
    <property type="molecule type" value="Genomic_DNA"/>
</dbReference>
<gene>
    <name evidence="3" type="ORF">Cvel_21949</name>
</gene>
<keyword evidence="2" id="KW-1133">Transmembrane helix</keyword>
<feature type="compositionally biased region" description="Low complexity" evidence="1">
    <location>
        <begin position="608"/>
        <end position="617"/>
    </location>
</feature>
<proteinExistence type="predicted"/>
<name>A0A0G4GI67_9ALVE</name>
<evidence type="ECO:0000256" key="2">
    <source>
        <dbReference type="SAM" id="Phobius"/>
    </source>
</evidence>
<evidence type="ECO:0000313" key="3">
    <source>
        <dbReference type="EMBL" id="CEM29275.1"/>
    </source>
</evidence>
<evidence type="ECO:0008006" key="4">
    <source>
        <dbReference type="Google" id="ProtNLM"/>
    </source>
</evidence>
<feature type="compositionally biased region" description="Basic residues" evidence="1">
    <location>
        <begin position="677"/>
        <end position="694"/>
    </location>
</feature>
<evidence type="ECO:0000256" key="1">
    <source>
        <dbReference type="SAM" id="MobiDB-lite"/>
    </source>
</evidence>
<feature type="compositionally biased region" description="Low complexity" evidence="1">
    <location>
        <begin position="542"/>
        <end position="555"/>
    </location>
</feature>
<feature type="compositionally biased region" description="Polar residues" evidence="1">
    <location>
        <begin position="558"/>
        <end position="571"/>
    </location>
</feature>
<protein>
    <recommendedName>
        <fullName evidence="4">Transmembrane protein</fullName>
    </recommendedName>
</protein>
<feature type="transmembrane region" description="Helical" evidence="2">
    <location>
        <begin position="248"/>
        <end position="268"/>
    </location>
</feature>
<feature type="transmembrane region" description="Helical" evidence="2">
    <location>
        <begin position="135"/>
        <end position="153"/>
    </location>
</feature>
<feature type="compositionally biased region" description="Basic and acidic residues" evidence="1">
    <location>
        <begin position="194"/>
        <end position="204"/>
    </location>
</feature>
<keyword evidence="2" id="KW-0472">Membrane</keyword>